<evidence type="ECO:0000256" key="1">
    <source>
        <dbReference type="SAM" id="Coils"/>
    </source>
</evidence>
<dbReference type="EMBL" id="JAIQZJ010000002">
    <property type="protein sequence ID" value="MBZ5737726.1"/>
    <property type="molecule type" value="Genomic_DNA"/>
</dbReference>
<dbReference type="GO" id="GO:0004519">
    <property type="term" value="F:endonuclease activity"/>
    <property type="evidence" value="ECO:0007669"/>
    <property type="project" value="UniProtKB-KW"/>
</dbReference>
<keyword evidence="3" id="KW-0378">Hydrolase</keyword>
<feature type="domain" description="HNH nuclease" evidence="2">
    <location>
        <begin position="345"/>
        <end position="397"/>
    </location>
</feature>
<dbReference type="CDD" id="cd00085">
    <property type="entry name" value="HNHc"/>
    <property type="match status" value="1"/>
</dbReference>
<feature type="coiled-coil region" evidence="1">
    <location>
        <begin position="38"/>
        <end position="65"/>
    </location>
</feature>
<keyword evidence="1" id="KW-0175">Coiled coil</keyword>
<evidence type="ECO:0000313" key="3">
    <source>
        <dbReference type="EMBL" id="MBZ5737726.1"/>
    </source>
</evidence>
<accession>A0ABS7U9R8</accession>
<reference evidence="3 4" key="1">
    <citation type="submission" date="2021-09" db="EMBL/GenBank/DDBJ databases">
        <title>Whole genome sequence of Nocardioides sp. GBK3QG-3.</title>
        <authorList>
            <person name="Tuo L."/>
        </authorList>
    </citation>
    <scope>NUCLEOTIDE SEQUENCE [LARGE SCALE GENOMIC DNA]</scope>
    <source>
        <strain evidence="3 4">GBK3QG-3</strain>
    </source>
</reference>
<organism evidence="3 4">
    <name type="scientific">Nocardioides mangrovi</name>
    <dbReference type="NCBI Taxonomy" id="2874580"/>
    <lineage>
        <taxon>Bacteria</taxon>
        <taxon>Bacillati</taxon>
        <taxon>Actinomycetota</taxon>
        <taxon>Actinomycetes</taxon>
        <taxon>Propionibacteriales</taxon>
        <taxon>Nocardioidaceae</taxon>
        <taxon>Nocardioides</taxon>
    </lineage>
</organism>
<protein>
    <submittedName>
        <fullName evidence="3">HNH endonuclease</fullName>
    </submittedName>
</protein>
<dbReference type="Proteomes" id="UP000780875">
    <property type="component" value="Unassembled WGS sequence"/>
</dbReference>
<comment type="caution">
    <text evidence="3">The sequence shown here is derived from an EMBL/GenBank/DDBJ whole genome shotgun (WGS) entry which is preliminary data.</text>
</comment>
<proteinExistence type="predicted"/>
<name>A0ABS7U9R8_9ACTN</name>
<dbReference type="Pfam" id="PF02720">
    <property type="entry name" value="DUF222"/>
    <property type="match status" value="1"/>
</dbReference>
<keyword evidence="4" id="KW-1185">Reference proteome</keyword>
<gene>
    <name evidence="3" type="ORF">K8U61_06090</name>
</gene>
<keyword evidence="3" id="KW-0255">Endonuclease</keyword>
<dbReference type="Gene3D" id="1.10.30.50">
    <property type="match status" value="1"/>
</dbReference>
<dbReference type="InterPro" id="IPR003615">
    <property type="entry name" value="HNH_nuc"/>
</dbReference>
<dbReference type="InterPro" id="IPR003870">
    <property type="entry name" value="DUF222"/>
</dbReference>
<dbReference type="SMART" id="SM00507">
    <property type="entry name" value="HNHc"/>
    <property type="match status" value="1"/>
</dbReference>
<keyword evidence="3" id="KW-0540">Nuclease</keyword>
<evidence type="ECO:0000313" key="4">
    <source>
        <dbReference type="Proteomes" id="UP000780875"/>
    </source>
</evidence>
<evidence type="ECO:0000259" key="2">
    <source>
        <dbReference type="SMART" id="SM00507"/>
    </source>
</evidence>
<sequence length="420" mass="45457">MATSATPTHRVSVAIAHASADLTSIADAPVWSMSDTEAASALVELQSLKAQVAELEARVARHADDQNVGQDRGASSTAVWLANQTRTTRAAAHAIVKLGKDLHAHPYTRRALAAGVIGRDQARVILRWVDTLPDETTAEQRVKAEQHLLDLAAEHDAKALDRLGRRLWEVIDPDGADAREAEILERQEAEALRSMYLKVWDDGEGSTCGSFKMPQLGGAALRKILAAVMAAKHQNATKGAGTGHLAAVRTGPEAQGQAFYELLMRFPKNKLPKLGGLNATLLVTISEESLMGRLEQAGTILDTGDRISSALARQLACEAGILPVVLNGKSEVLDLGREQRLHSQAQRIAITLRQHGQCATEGCDRTTGLHAHHIREWSKGGRTDLANAIGLCHWHHMRAHDNAYGMSRGPKGSVSFHRRE</sequence>